<organism evidence="11 12">
    <name type="scientific">Saccharospirillum salsuginis</name>
    <dbReference type="NCBI Taxonomy" id="418750"/>
    <lineage>
        <taxon>Bacteria</taxon>
        <taxon>Pseudomonadati</taxon>
        <taxon>Pseudomonadota</taxon>
        <taxon>Gammaproteobacteria</taxon>
        <taxon>Oceanospirillales</taxon>
        <taxon>Saccharospirillaceae</taxon>
        <taxon>Saccharospirillum</taxon>
    </lineage>
</organism>
<dbReference type="GO" id="GO:0022857">
    <property type="term" value="F:transmembrane transporter activity"/>
    <property type="evidence" value="ECO:0007669"/>
    <property type="project" value="UniProtKB-UniRule"/>
</dbReference>
<keyword evidence="4 9" id="KW-0997">Cell inner membrane</keyword>
<feature type="transmembrane region" description="Helical" evidence="9">
    <location>
        <begin position="44"/>
        <end position="62"/>
    </location>
</feature>
<evidence type="ECO:0000313" key="11">
    <source>
        <dbReference type="EMBL" id="GGX41786.1"/>
    </source>
</evidence>
<protein>
    <recommendedName>
        <fullName evidence="9">TRAP transporter small permease protein</fullName>
    </recommendedName>
</protein>
<evidence type="ECO:0000256" key="1">
    <source>
        <dbReference type="ARBA" id="ARBA00004429"/>
    </source>
</evidence>
<dbReference type="EMBL" id="BMXR01000001">
    <property type="protein sequence ID" value="GGX41786.1"/>
    <property type="molecule type" value="Genomic_DNA"/>
</dbReference>
<evidence type="ECO:0000256" key="8">
    <source>
        <dbReference type="ARBA" id="ARBA00038436"/>
    </source>
</evidence>
<feature type="domain" description="Tripartite ATP-independent periplasmic transporters DctQ component" evidence="10">
    <location>
        <begin position="21"/>
        <end position="149"/>
    </location>
</feature>
<reference evidence="11" key="2">
    <citation type="submission" date="2020-09" db="EMBL/GenBank/DDBJ databases">
        <authorList>
            <person name="Sun Q."/>
            <person name="Kim S."/>
        </authorList>
    </citation>
    <scope>NUCLEOTIDE SEQUENCE</scope>
    <source>
        <strain evidence="11">KCTC 22169</strain>
    </source>
</reference>
<comment type="subunit">
    <text evidence="9">The complex comprises the extracytoplasmic solute receptor protein and the two transmembrane proteins.</text>
</comment>
<sequence length="160" mass="18574">MSKWIKDFEETLGMLLMAMLLVTLFLQVFSRFVLGSPLIWTEEVSRYLFIYCALLGICTVAKRREHVKIDFFVNFLPRVPRKTIEVVLDISIVAVMCYLIYIGYNMALMQHRLSMVSLDLPMSWLYGAYPVATALLVIRLVQRLILDLRDFNQPQSGEES</sequence>
<keyword evidence="12" id="KW-1185">Reference proteome</keyword>
<keyword evidence="3" id="KW-1003">Cell membrane</keyword>
<gene>
    <name evidence="11" type="ORF">GCM10007392_05870</name>
</gene>
<dbReference type="PANTHER" id="PTHR35011">
    <property type="entry name" value="2,3-DIKETO-L-GULONATE TRAP TRANSPORTER SMALL PERMEASE PROTEIN YIAM"/>
    <property type="match status" value="1"/>
</dbReference>
<evidence type="ECO:0000256" key="4">
    <source>
        <dbReference type="ARBA" id="ARBA00022519"/>
    </source>
</evidence>
<reference evidence="11" key="1">
    <citation type="journal article" date="2014" name="Int. J. Syst. Evol. Microbiol.">
        <title>Complete genome sequence of Corynebacterium casei LMG S-19264T (=DSM 44701T), isolated from a smear-ripened cheese.</title>
        <authorList>
            <consortium name="US DOE Joint Genome Institute (JGI-PGF)"/>
            <person name="Walter F."/>
            <person name="Albersmeier A."/>
            <person name="Kalinowski J."/>
            <person name="Ruckert C."/>
        </authorList>
    </citation>
    <scope>NUCLEOTIDE SEQUENCE</scope>
    <source>
        <strain evidence="11">KCTC 22169</strain>
    </source>
</reference>
<keyword evidence="5 9" id="KW-0812">Transmembrane</keyword>
<dbReference type="PANTHER" id="PTHR35011:SF5">
    <property type="entry name" value="SIALIC ACID TRAP TRANSPORTER SMALL PERMEASE PROTEIN SIAQ"/>
    <property type="match status" value="1"/>
</dbReference>
<comment type="caution">
    <text evidence="11">The sequence shown here is derived from an EMBL/GenBank/DDBJ whole genome shotgun (WGS) entry which is preliminary data.</text>
</comment>
<evidence type="ECO:0000259" key="10">
    <source>
        <dbReference type="Pfam" id="PF04290"/>
    </source>
</evidence>
<feature type="transmembrane region" description="Helical" evidence="9">
    <location>
        <begin position="12"/>
        <end position="32"/>
    </location>
</feature>
<evidence type="ECO:0000256" key="3">
    <source>
        <dbReference type="ARBA" id="ARBA00022475"/>
    </source>
</evidence>
<dbReference type="AlphaFoldDB" id="A0A918N754"/>
<comment type="subcellular location">
    <subcellularLocation>
        <location evidence="1 9">Cell inner membrane</location>
        <topology evidence="1 9">Multi-pass membrane protein</topology>
    </subcellularLocation>
</comment>
<evidence type="ECO:0000256" key="6">
    <source>
        <dbReference type="ARBA" id="ARBA00022989"/>
    </source>
</evidence>
<comment type="function">
    <text evidence="9">Part of the tripartite ATP-independent periplasmic (TRAP) transport system.</text>
</comment>
<evidence type="ECO:0000256" key="7">
    <source>
        <dbReference type="ARBA" id="ARBA00023136"/>
    </source>
</evidence>
<evidence type="ECO:0000313" key="12">
    <source>
        <dbReference type="Proteomes" id="UP000626148"/>
    </source>
</evidence>
<dbReference type="Proteomes" id="UP000626148">
    <property type="component" value="Unassembled WGS sequence"/>
</dbReference>
<keyword evidence="6 9" id="KW-1133">Transmembrane helix</keyword>
<keyword evidence="2 9" id="KW-0813">Transport</keyword>
<keyword evidence="7 9" id="KW-0472">Membrane</keyword>
<dbReference type="Pfam" id="PF04290">
    <property type="entry name" value="DctQ"/>
    <property type="match status" value="1"/>
</dbReference>
<feature type="transmembrane region" description="Helical" evidence="9">
    <location>
        <begin position="124"/>
        <end position="141"/>
    </location>
</feature>
<accession>A0A918N754</accession>
<feature type="transmembrane region" description="Helical" evidence="9">
    <location>
        <begin position="83"/>
        <end position="104"/>
    </location>
</feature>
<comment type="similarity">
    <text evidence="8 9">Belongs to the TRAP transporter small permease family.</text>
</comment>
<evidence type="ECO:0000256" key="9">
    <source>
        <dbReference type="RuleBase" id="RU369079"/>
    </source>
</evidence>
<evidence type="ECO:0000256" key="2">
    <source>
        <dbReference type="ARBA" id="ARBA00022448"/>
    </source>
</evidence>
<proteinExistence type="inferred from homology"/>
<evidence type="ECO:0000256" key="5">
    <source>
        <dbReference type="ARBA" id="ARBA00022692"/>
    </source>
</evidence>
<dbReference type="RefSeq" id="WP_189606974.1">
    <property type="nucleotide sequence ID" value="NZ_BMXR01000001.1"/>
</dbReference>
<dbReference type="InterPro" id="IPR055348">
    <property type="entry name" value="DctQ"/>
</dbReference>
<dbReference type="GO" id="GO:0015740">
    <property type="term" value="P:C4-dicarboxylate transport"/>
    <property type="evidence" value="ECO:0007669"/>
    <property type="project" value="TreeGrafter"/>
</dbReference>
<dbReference type="GO" id="GO:0005886">
    <property type="term" value="C:plasma membrane"/>
    <property type="evidence" value="ECO:0007669"/>
    <property type="project" value="UniProtKB-SubCell"/>
</dbReference>
<dbReference type="InterPro" id="IPR007387">
    <property type="entry name" value="TRAP_DctQ"/>
</dbReference>
<name>A0A918N754_9GAMM</name>